<protein>
    <submittedName>
        <fullName evidence="1">Uncharacterized protein</fullName>
    </submittedName>
</protein>
<evidence type="ECO:0000313" key="1">
    <source>
        <dbReference type="EMBL" id="SUO96483.1"/>
    </source>
</evidence>
<accession>A0A380MX55</accession>
<organism evidence="1 2">
    <name type="scientific">Suttonella ornithocola</name>
    <dbReference type="NCBI Taxonomy" id="279832"/>
    <lineage>
        <taxon>Bacteria</taxon>
        <taxon>Pseudomonadati</taxon>
        <taxon>Pseudomonadota</taxon>
        <taxon>Gammaproteobacteria</taxon>
        <taxon>Cardiobacteriales</taxon>
        <taxon>Cardiobacteriaceae</taxon>
        <taxon>Suttonella</taxon>
    </lineage>
</organism>
<dbReference type="Proteomes" id="UP000254601">
    <property type="component" value="Unassembled WGS sequence"/>
</dbReference>
<sequence>MAIRKTANGWKVELRPKGMPGIYKQFETKIEAQRFELEQKSLMKSGAVVVRRTVAEAIERYSQITYNPIYPKQI</sequence>
<name>A0A380MX55_9GAMM</name>
<dbReference type="EMBL" id="UHIC01000001">
    <property type="protein sequence ID" value="SUO96483.1"/>
    <property type="molecule type" value="Genomic_DNA"/>
</dbReference>
<dbReference type="RefSeq" id="WP_072577480.1">
    <property type="nucleotide sequence ID" value="NZ_LWHB01000186.1"/>
</dbReference>
<dbReference type="OrthoDB" id="9057547at2"/>
<evidence type="ECO:0000313" key="2">
    <source>
        <dbReference type="Proteomes" id="UP000254601"/>
    </source>
</evidence>
<reference evidence="1 2" key="1">
    <citation type="submission" date="2018-06" db="EMBL/GenBank/DDBJ databases">
        <authorList>
            <consortium name="Pathogen Informatics"/>
            <person name="Doyle S."/>
        </authorList>
    </citation>
    <scope>NUCLEOTIDE SEQUENCE [LARGE SCALE GENOMIC DNA]</scope>
    <source>
        <strain evidence="1 2">NCTC13337</strain>
    </source>
</reference>
<dbReference type="AlphaFoldDB" id="A0A380MX55"/>
<proteinExistence type="predicted"/>
<keyword evidence="2" id="KW-1185">Reference proteome</keyword>
<gene>
    <name evidence="1" type="ORF">NCTC13337_01884</name>
</gene>